<dbReference type="AlphaFoldDB" id="A0A5Y1WWK8"/>
<accession>A0A5Y1WWK8</accession>
<name>A0A5Y1WWK8_CAMCO</name>
<comment type="caution">
    <text evidence="2">The sequence shown here is derived from an EMBL/GenBank/DDBJ whole genome shotgun (WGS) entry which is preliminary data.</text>
</comment>
<keyword evidence="1" id="KW-0732">Signal</keyword>
<protein>
    <submittedName>
        <fullName evidence="2">Uncharacterized protein</fullName>
    </submittedName>
</protein>
<reference evidence="2" key="1">
    <citation type="submission" date="2019-07" db="EMBL/GenBank/DDBJ databases">
        <authorList>
            <consortium name="NARMS: The National Antimicrobial Resistance Monitoring System"/>
        </authorList>
    </citation>
    <scope>NUCLEOTIDE SEQUENCE</scope>
    <source>
        <strain evidence="2">FSIS31902317</strain>
    </source>
</reference>
<proteinExistence type="predicted"/>
<dbReference type="RefSeq" id="WP_060785263.1">
    <property type="nucleotide sequence ID" value="NZ_CP076513.1"/>
</dbReference>
<evidence type="ECO:0000313" key="2">
    <source>
        <dbReference type="EMBL" id="ECC2503447.1"/>
    </source>
</evidence>
<evidence type="ECO:0000256" key="1">
    <source>
        <dbReference type="SAM" id="SignalP"/>
    </source>
</evidence>
<sequence>MSIKKTITSLSIVCSMALMPIKALSSQYVGFNDAKTIQKTIINRTDFYKQICDSLYSDMKFNFNSFMCYKHGITKLDEIKKFKKEIKILNKIISVSKERMEKKGSELKDFDAKVHYASVALKSAIEKKLNPDFVKIFGAYKGKEIDIIEYAKGVLKAEEEIKNAVY</sequence>
<feature type="chain" id="PRO_5030143713" evidence="1">
    <location>
        <begin position="26"/>
        <end position="166"/>
    </location>
</feature>
<gene>
    <name evidence="2" type="ORF">FOK70_07315</name>
</gene>
<organism evidence="2">
    <name type="scientific">Campylobacter coli</name>
    <dbReference type="NCBI Taxonomy" id="195"/>
    <lineage>
        <taxon>Bacteria</taxon>
        <taxon>Pseudomonadati</taxon>
        <taxon>Campylobacterota</taxon>
        <taxon>Epsilonproteobacteria</taxon>
        <taxon>Campylobacterales</taxon>
        <taxon>Campylobacteraceae</taxon>
        <taxon>Campylobacter</taxon>
    </lineage>
</organism>
<dbReference type="EMBL" id="AAIAUU010000009">
    <property type="protein sequence ID" value="ECC2503447.1"/>
    <property type="molecule type" value="Genomic_DNA"/>
</dbReference>
<feature type="signal peptide" evidence="1">
    <location>
        <begin position="1"/>
        <end position="25"/>
    </location>
</feature>